<dbReference type="Gene3D" id="3.40.50.1820">
    <property type="entry name" value="alpha/beta hydrolase"/>
    <property type="match status" value="1"/>
</dbReference>
<accession>A0ABV0BNB2</accession>
<dbReference type="Proteomes" id="UP001409291">
    <property type="component" value="Unassembled WGS sequence"/>
</dbReference>
<dbReference type="Pfam" id="PF00756">
    <property type="entry name" value="Esterase"/>
    <property type="match status" value="1"/>
</dbReference>
<dbReference type="SUPFAM" id="SSF53474">
    <property type="entry name" value="alpha/beta-Hydrolases"/>
    <property type="match status" value="1"/>
</dbReference>
<dbReference type="PANTHER" id="PTHR48098">
    <property type="entry name" value="ENTEROCHELIN ESTERASE-RELATED"/>
    <property type="match status" value="1"/>
</dbReference>
<dbReference type="InterPro" id="IPR000801">
    <property type="entry name" value="Esterase-like"/>
</dbReference>
<dbReference type="RefSeq" id="WP_168125886.1">
    <property type="nucleotide sequence ID" value="NZ_JBDJLH010000005.1"/>
</dbReference>
<dbReference type="InterPro" id="IPR050583">
    <property type="entry name" value="Mycobacterial_A85_antigen"/>
</dbReference>
<protein>
    <submittedName>
        <fullName evidence="1">Alpha/beta hydrolase-fold protein</fullName>
    </submittedName>
</protein>
<evidence type="ECO:0000313" key="1">
    <source>
        <dbReference type="EMBL" id="MEN5376216.1"/>
    </source>
</evidence>
<evidence type="ECO:0000313" key="2">
    <source>
        <dbReference type="Proteomes" id="UP001409291"/>
    </source>
</evidence>
<dbReference type="PANTHER" id="PTHR48098:SF6">
    <property type="entry name" value="FERRI-BACILLIBACTIN ESTERASE BESA"/>
    <property type="match status" value="1"/>
</dbReference>
<reference evidence="1 2" key="1">
    <citation type="submission" date="2024-04" db="EMBL/GenBank/DDBJ databases">
        <title>WGS of bacteria from Torrens River.</title>
        <authorList>
            <person name="Wyrsch E.R."/>
            <person name="Drigo B."/>
        </authorList>
    </citation>
    <scope>NUCLEOTIDE SEQUENCE [LARGE SCALE GENOMIC DNA]</scope>
    <source>
        <strain evidence="1 2">TWI391</strain>
    </source>
</reference>
<sequence>MKYIQLFIAFMFTANNLSAQKKITIGQTDQIYSTILKENRKINIYLPEGYNVADTIKYPIIYILDGGIEEDFIHIVGIVRYYTQPWIAQFPKSIVVGIENTNRKRDFTFAVSNLDFLEKEGFKKENFPQYGKSGAYISFLQKELQPYMENKYNANKDRTVIGESLAGLLASEILLKQPDLFTKYIIIAPSLWWGEQKLLFETANLLNTNIKKTLSVYLGVPNKDEDIKMYNESIKFSQSLKQNNNINLSFDYLPTELHATIVHQAVYNAFKKLYPKN</sequence>
<keyword evidence="2" id="KW-1185">Reference proteome</keyword>
<gene>
    <name evidence="1" type="ORF">ABE541_02980</name>
</gene>
<name>A0ABV0BNB2_9SPHI</name>
<keyword evidence="1" id="KW-0378">Hydrolase</keyword>
<dbReference type="GO" id="GO:0016787">
    <property type="term" value="F:hydrolase activity"/>
    <property type="evidence" value="ECO:0007669"/>
    <property type="project" value="UniProtKB-KW"/>
</dbReference>
<proteinExistence type="predicted"/>
<organism evidence="1 2">
    <name type="scientific">Sphingobacterium kitahiroshimense</name>
    <dbReference type="NCBI Taxonomy" id="470446"/>
    <lineage>
        <taxon>Bacteria</taxon>
        <taxon>Pseudomonadati</taxon>
        <taxon>Bacteroidota</taxon>
        <taxon>Sphingobacteriia</taxon>
        <taxon>Sphingobacteriales</taxon>
        <taxon>Sphingobacteriaceae</taxon>
        <taxon>Sphingobacterium</taxon>
    </lineage>
</organism>
<dbReference type="InterPro" id="IPR029058">
    <property type="entry name" value="AB_hydrolase_fold"/>
</dbReference>
<dbReference type="EMBL" id="JBDJNQ010000001">
    <property type="protein sequence ID" value="MEN5376216.1"/>
    <property type="molecule type" value="Genomic_DNA"/>
</dbReference>
<comment type="caution">
    <text evidence="1">The sequence shown here is derived from an EMBL/GenBank/DDBJ whole genome shotgun (WGS) entry which is preliminary data.</text>
</comment>